<evidence type="ECO:0000256" key="1">
    <source>
        <dbReference type="SAM" id="MobiDB-lite"/>
    </source>
</evidence>
<feature type="compositionally biased region" description="Acidic residues" evidence="1">
    <location>
        <begin position="47"/>
        <end position="56"/>
    </location>
</feature>
<organism evidence="2 3">
    <name type="scientific">Xylanimonas ulmi</name>
    <dbReference type="NCBI Taxonomy" id="228973"/>
    <lineage>
        <taxon>Bacteria</taxon>
        <taxon>Bacillati</taxon>
        <taxon>Actinomycetota</taxon>
        <taxon>Actinomycetes</taxon>
        <taxon>Micrococcales</taxon>
        <taxon>Promicromonosporaceae</taxon>
        <taxon>Xylanimonas</taxon>
    </lineage>
</organism>
<comment type="caution">
    <text evidence="2">The sequence shown here is derived from an EMBL/GenBank/DDBJ whole genome shotgun (WGS) entry which is preliminary data.</text>
</comment>
<proteinExistence type="predicted"/>
<sequence>MGALAAALFAGCGGPTDAPDPTPAPEPSAVVVAPDAVVPESDGGAQEPDEQEDTGDGVDCPALQATWNQANQALVNLSADHPRALVNSFRVAADAMSGVEVPDAIADSWATMSRYLDRVNAALEDVDASDADAVSAAMSRTVSAEDTQEATAAGERITDFFKSGCAG</sequence>
<feature type="compositionally biased region" description="Low complexity" evidence="1">
    <location>
        <begin position="27"/>
        <end position="42"/>
    </location>
</feature>
<name>A0A4Q7M626_9MICO</name>
<feature type="region of interest" description="Disordered" evidence="1">
    <location>
        <begin position="11"/>
        <end position="57"/>
    </location>
</feature>
<gene>
    <name evidence="2" type="ORF">EV386_3287</name>
</gene>
<dbReference type="Proteomes" id="UP000293852">
    <property type="component" value="Unassembled WGS sequence"/>
</dbReference>
<keyword evidence="3" id="KW-1185">Reference proteome</keyword>
<protein>
    <submittedName>
        <fullName evidence="2">Uncharacterized protein</fullName>
    </submittedName>
</protein>
<evidence type="ECO:0000313" key="2">
    <source>
        <dbReference type="EMBL" id="RZS62931.1"/>
    </source>
</evidence>
<reference evidence="2 3" key="1">
    <citation type="submission" date="2019-02" db="EMBL/GenBank/DDBJ databases">
        <title>Sequencing the genomes of 1000 actinobacteria strains.</title>
        <authorList>
            <person name="Klenk H.-P."/>
        </authorList>
    </citation>
    <scope>NUCLEOTIDE SEQUENCE [LARGE SCALE GENOMIC DNA]</scope>
    <source>
        <strain evidence="2 3">DSM 16932</strain>
    </source>
</reference>
<accession>A0A4Q7M626</accession>
<evidence type="ECO:0000313" key="3">
    <source>
        <dbReference type="Proteomes" id="UP000293852"/>
    </source>
</evidence>
<dbReference type="AlphaFoldDB" id="A0A4Q7M626"/>
<dbReference type="EMBL" id="SGWX01000001">
    <property type="protein sequence ID" value="RZS62931.1"/>
    <property type="molecule type" value="Genomic_DNA"/>
</dbReference>